<comment type="subcellular location">
    <subcellularLocation>
        <location evidence="1">Membrane</location>
        <topology evidence="1">Multi-pass membrane protein</topology>
    </subcellularLocation>
</comment>
<dbReference type="InterPro" id="IPR011701">
    <property type="entry name" value="MFS"/>
</dbReference>
<keyword evidence="3 7" id="KW-0812">Transmembrane</keyword>
<feature type="transmembrane region" description="Helical" evidence="7">
    <location>
        <begin position="300"/>
        <end position="323"/>
    </location>
</feature>
<feature type="transmembrane region" description="Helical" evidence="7">
    <location>
        <begin position="130"/>
        <end position="149"/>
    </location>
</feature>
<evidence type="ECO:0000256" key="7">
    <source>
        <dbReference type="SAM" id="Phobius"/>
    </source>
</evidence>
<dbReference type="InterPro" id="IPR020846">
    <property type="entry name" value="MFS_dom"/>
</dbReference>
<dbReference type="SUPFAM" id="SSF103473">
    <property type="entry name" value="MFS general substrate transporter"/>
    <property type="match status" value="1"/>
</dbReference>
<dbReference type="Proteomes" id="UP000749559">
    <property type="component" value="Unassembled WGS sequence"/>
</dbReference>
<evidence type="ECO:0000256" key="1">
    <source>
        <dbReference type="ARBA" id="ARBA00004141"/>
    </source>
</evidence>
<dbReference type="Pfam" id="PF07690">
    <property type="entry name" value="MFS_1"/>
    <property type="match status" value="1"/>
</dbReference>
<dbReference type="Gene3D" id="1.20.1250.20">
    <property type="entry name" value="MFS general substrate transporter like domains"/>
    <property type="match status" value="2"/>
</dbReference>
<comment type="caution">
    <text evidence="8">The sequence shown here is derived from an EMBL/GenBank/DDBJ whole genome shotgun (WGS) entry which is preliminary data.</text>
</comment>
<keyword evidence="9" id="KW-1185">Reference proteome</keyword>
<protein>
    <submittedName>
        <fullName evidence="8">Uncharacterized protein</fullName>
    </submittedName>
</protein>
<keyword evidence="4 7" id="KW-1133">Transmembrane helix</keyword>
<organism evidence="8 9">
    <name type="scientific">Owenia fusiformis</name>
    <name type="common">Polychaete worm</name>
    <dbReference type="NCBI Taxonomy" id="6347"/>
    <lineage>
        <taxon>Eukaryota</taxon>
        <taxon>Metazoa</taxon>
        <taxon>Spiralia</taxon>
        <taxon>Lophotrochozoa</taxon>
        <taxon>Annelida</taxon>
        <taxon>Polychaeta</taxon>
        <taxon>Sedentaria</taxon>
        <taxon>Canalipalpata</taxon>
        <taxon>Sabellida</taxon>
        <taxon>Oweniida</taxon>
        <taxon>Oweniidae</taxon>
        <taxon>Owenia</taxon>
    </lineage>
</organism>
<proteinExistence type="predicted"/>
<feature type="transmembrane region" description="Helical" evidence="7">
    <location>
        <begin position="102"/>
        <end position="123"/>
    </location>
</feature>
<reference evidence="8" key="1">
    <citation type="submission" date="2022-03" db="EMBL/GenBank/DDBJ databases">
        <authorList>
            <person name="Martin C."/>
        </authorList>
    </citation>
    <scope>NUCLEOTIDE SEQUENCE</scope>
</reference>
<feature type="transmembrane region" description="Helical" evidence="7">
    <location>
        <begin position="196"/>
        <end position="219"/>
    </location>
</feature>
<dbReference type="OrthoDB" id="497880at2759"/>
<dbReference type="GO" id="GO:0022857">
    <property type="term" value="F:transmembrane transporter activity"/>
    <property type="evidence" value="ECO:0007669"/>
    <property type="project" value="InterPro"/>
</dbReference>
<feature type="transmembrane region" description="Helical" evidence="7">
    <location>
        <begin position="335"/>
        <end position="355"/>
    </location>
</feature>
<feature type="transmembrane region" description="Helical" evidence="7">
    <location>
        <begin position="155"/>
        <end position="184"/>
    </location>
</feature>
<accession>A0A8J1UY00</accession>
<feature type="region of interest" description="Disordered" evidence="6">
    <location>
        <begin position="1"/>
        <end position="55"/>
    </location>
</feature>
<keyword evidence="2" id="KW-0813">Transport</keyword>
<evidence type="ECO:0000256" key="3">
    <source>
        <dbReference type="ARBA" id="ARBA00022692"/>
    </source>
</evidence>
<dbReference type="AlphaFoldDB" id="A0A8J1UY00"/>
<feature type="compositionally biased region" description="Polar residues" evidence="6">
    <location>
        <begin position="15"/>
        <end position="36"/>
    </location>
</feature>
<dbReference type="PANTHER" id="PTHR23506:SF26">
    <property type="entry name" value="MFS-TYPE TRANSPORTER SLC18B1"/>
    <property type="match status" value="1"/>
</dbReference>
<gene>
    <name evidence="8" type="ORF">OFUS_LOCUS8431</name>
</gene>
<dbReference type="GO" id="GO:0016020">
    <property type="term" value="C:membrane"/>
    <property type="evidence" value="ECO:0007669"/>
    <property type="project" value="UniProtKB-SubCell"/>
</dbReference>
<evidence type="ECO:0000256" key="2">
    <source>
        <dbReference type="ARBA" id="ARBA00022448"/>
    </source>
</evidence>
<keyword evidence="5 7" id="KW-0472">Membrane</keyword>
<dbReference type="EMBL" id="CAIIXF020000004">
    <property type="protein sequence ID" value="CAH1781927.1"/>
    <property type="molecule type" value="Genomic_DNA"/>
</dbReference>
<feature type="transmembrane region" description="Helical" evidence="7">
    <location>
        <begin position="266"/>
        <end position="288"/>
    </location>
</feature>
<evidence type="ECO:0000256" key="6">
    <source>
        <dbReference type="SAM" id="MobiDB-lite"/>
    </source>
</evidence>
<feature type="transmembrane region" description="Helical" evidence="7">
    <location>
        <begin position="64"/>
        <end position="82"/>
    </location>
</feature>
<evidence type="ECO:0000256" key="5">
    <source>
        <dbReference type="ARBA" id="ARBA00023136"/>
    </source>
</evidence>
<feature type="transmembrane region" description="Helical" evidence="7">
    <location>
        <begin position="225"/>
        <end position="245"/>
    </location>
</feature>
<feature type="transmembrane region" description="Helical" evidence="7">
    <location>
        <begin position="361"/>
        <end position="380"/>
    </location>
</feature>
<dbReference type="PANTHER" id="PTHR23506">
    <property type="entry name" value="GH10249P"/>
    <property type="match status" value="1"/>
</dbReference>
<name>A0A8J1UY00_OWEFU</name>
<sequence length="477" mass="50872">MEQGSDTPMDDKYENVSTNKNITNKAETDDSTTPFTPNMEPDAIQKDVDNSSAESQHMTSEQKFTLVSLCVCNLFLAAYYSMLGPFFPQEANKKGASETMTGLIFGIYAIVVFLTSPFFGAILTRIGAKFMLVAGLFVAGGCSVIFGFLDESPGGPVYVVLCVAVRTLEALGTSACTTAVFAVMSFTFPDRVSTMFGILETCYGVGQMIGPVVGGALYQAGGFKLPFLVSGGVVMCMAILCIWLLPSPQNIANIRGSMLSLFKMPITFIVYYIIFAGCLTLSFLDVAYSLHLKPFHLSPLLVGLVFLVASAVYALTAPFVGYIMDKKGWCKSAMALGGMLILVSFSLIGPVPFLSLPMESLWLNVVGIVVVGLGLSHLLVPPLQELLLAAFESGYPDNLETYGIASGLYTSAFSLGGFAGAIGGGSLLDKVGFPWTAFIMGLVGASCTLLLALYHLTTKFCCKSKDEIPGEHIPLIP</sequence>
<feature type="transmembrane region" description="Helical" evidence="7">
    <location>
        <begin position="435"/>
        <end position="456"/>
    </location>
</feature>
<evidence type="ECO:0000313" key="9">
    <source>
        <dbReference type="Proteomes" id="UP000749559"/>
    </source>
</evidence>
<dbReference type="InterPro" id="IPR036259">
    <property type="entry name" value="MFS_trans_sf"/>
</dbReference>
<dbReference type="PROSITE" id="PS50850">
    <property type="entry name" value="MFS"/>
    <property type="match status" value="1"/>
</dbReference>
<evidence type="ECO:0000256" key="4">
    <source>
        <dbReference type="ARBA" id="ARBA00022989"/>
    </source>
</evidence>
<evidence type="ECO:0000313" key="8">
    <source>
        <dbReference type="EMBL" id="CAH1781927.1"/>
    </source>
</evidence>
<dbReference type="InterPro" id="IPR050930">
    <property type="entry name" value="MFS_Vesicular_Transporter"/>
</dbReference>
<feature type="transmembrane region" description="Helical" evidence="7">
    <location>
        <begin position="401"/>
        <end position="423"/>
    </location>
</feature>